<dbReference type="Pfam" id="PF07724">
    <property type="entry name" value="AAA_2"/>
    <property type="match status" value="1"/>
</dbReference>
<dbReference type="PROSITE" id="PS00870">
    <property type="entry name" value="CLPAB_1"/>
    <property type="match status" value="1"/>
</dbReference>
<dbReference type="Pfam" id="PF00004">
    <property type="entry name" value="AAA"/>
    <property type="match status" value="1"/>
</dbReference>
<dbReference type="InterPro" id="IPR001270">
    <property type="entry name" value="ClpA/B"/>
</dbReference>
<evidence type="ECO:0000313" key="11">
    <source>
        <dbReference type="Proteomes" id="UP001056708"/>
    </source>
</evidence>
<organism evidence="10 11">
    <name type="scientific">Phormidium yuhuli AB48</name>
    <dbReference type="NCBI Taxonomy" id="2940671"/>
    <lineage>
        <taxon>Bacteria</taxon>
        <taxon>Bacillati</taxon>
        <taxon>Cyanobacteriota</taxon>
        <taxon>Cyanophyceae</taxon>
        <taxon>Oscillatoriophycideae</taxon>
        <taxon>Oscillatoriales</taxon>
        <taxon>Oscillatoriaceae</taxon>
        <taxon>Phormidium</taxon>
        <taxon>Phormidium yuhuli</taxon>
    </lineage>
</organism>
<keyword evidence="6" id="KW-0143">Chaperone</keyword>
<dbReference type="SMART" id="SM00382">
    <property type="entry name" value="AAA"/>
    <property type="match status" value="2"/>
</dbReference>
<keyword evidence="5" id="KW-0346">Stress response</keyword>
<keyword evidence="3" id="KW-0547">Nucleotide-binding</keyword>
<dbReference type="SUPFAM" id="SSF52540">
    <property type="entry name" value="P-loop containing nucleoside triphosphate hydrolases"/>
    <property type="match status" value="2"/>
</dbReference>
<dbReference type="InterPro" id="IPR027417">
    <property type="entry name" value="P-loop_NTPase"/>
</dbReference>
<comment type="subunit">
    <text evidence="7">Homohexamer. The oligomerization is ATP-dependent.</text>
</comment>
<evidence type="ECO:0000256" key="3">
    <source>
        <dbReference type="ARBA" id="ARBA00022741"/>
    </source>
</evidence>
<keyword evidence="11" id="KW-1185">Reference proteome</keyword>
<comment type="similarity">
    <text evidence="1">Belongs to the ClpA/ClpB family.</text>
</comment>
<dbReference type="GO" id="GO:0008233">
    <property type="term" value="F:peptidase activity"/>
    <property type="evidence" value="ECO:0007669"/>
    <property type="project" value="UniProtKB-KW"/>
</dbReference>
<keyword evidence="4 10" id="KW-0067">ATP-binding</keyword>
<dbReference type="InterPro" id="IPR003593">
    <property type="entry name" value="AAA+_ATPase"/>
</dbReference>
<dbReference type="GO" id="GO:0006508">
    <property type="term" value="P:proteolysis"/>
    <property type="evidence" value="ECO:0007669"/>
    <property type="project" value="UniProtKB-KW"/>
</dbReference>
<feature type="domain" description="AAA+ ATPase" evidence="8">
    <location>
        <begin position="237"/>
        <end position="382"/>
    </location>
</feature>
<evidence type="ECO:0000256" key="4">
    <source>
        <dbReference type="ARBA" id="ARBA00022840"/>
    </source>
</evidence>
<accession>A0ABY5AM76</accession>
<keyword evidence="10" id="KW-0378">Hydrolase</keyword>
<evidence type="ECO:0000313" key="10">
    <source>
        <dbReference type="EMBL" id="USR89871.1"/>
    </source>
</evidence>
<evidence type="ECO:0000256" key="7">
    <source>
        <dbReference type="ARBA" id="ARBA00026057"/>
    </source>
</evidence>
<feature type="domain" description="AAA+ ATPase" evidence="8">
    <location>
        <begin position="526"/>
        <end position="681"/>
    </location>
</feature>
<dbReference type="Gene3D" id="3.40.50.300">
    <property type="entry name" value="P-loop containing nucleotide triphosphate hydrolases"/>
    <property type="match status" value="2"/>
</dbReference>
<dbReference type="PANTHER" id="PTHR11638">
    <property type="entry name" value="ATP-DEPENDENT CLP PROTEASE"/>
    <property type="match status" value="1"/>
</dbReference>
<dbReference type="CDD" id="cd19499">
    <property type="entry name" value="RecA-like_ClpB_Hsp104-like"/>
    <property type="match status" value="1"/>
</dbReference>
<dbReference type="Pfam" id="PF17871">
    <property type="entry name" value="AAA_lid_9"/>
    <property type="match status" value="1"/>
</dbReference>
<reference evidence="10" key="1">
    <citation type="submission" date="2022-06" db="EMBL/GenBank/DDBJ databases">
        <title>Genome sequence of Phormidium yuhuli AB48 isolated from an industrial photobioreactor environment.</title>
        <authorList>
            <person name="Qiu Y."/>
            <person name="Noonan A.J.C."/>
            <person name="Dofher K."/>
            <person name="Koch M."/>
            <person name="Kieft B."/>
            <person name="Lin X."/>
            <person name="Ziels R.M."/>
            <person name="Hallam S.J."/>
        </authorList>
    </citation>
    <scope>NUCLEOTIDE SEQUENCE</scope>
    <source>
        <strain evidence="10">AB48</strain>
    </source>
</reference>
<dbReference type="Proteomes" id="UP001056708">
    <property type="component" value="Chromosome"/>
</dbReference>
<feature type="domain" description="Clp ATPase C-terminal" evidence="9">
    <location>
        <begin position="705"/>
        <end position="794"/>
    </location>
</feature>
<dbReference type="InterPro" id="IPR050130">
    <property type="entry name" value="ClpA_ClpB"/>
</dbReference>
<evidence type="ECO:0000256" key="2">
    <source>
        <dbReference type="ARBA" id="ARBA00022737"/>
    </source>
</evidence>
<dbReference type="RefSeq" id="WP_252661164.1">
    <property type="nucleotide sequence ID" value="NZ_CP098611.1"/>
</dbReference>
<dbReference type="EMBL" id="CP098611">
    <property type="protein sequence ID" value="USR89871.1"/>
    <property type="molecule type" value="Genomic_DNA"/>
</dbReference>
<sequence>MAVYAPSTVLAWNIAAIEAKSGHASEISPAHLLLGLCKLCDLDLDRFCPRQIRDNPMQRRDFRSDIQVLQQWFDTWGLDRSNFRRQLRSQISSATPLPVHQGIMHRDAQARQVFGRAEELSALQSLDEAVVRPYHLLQALCELSNTPWDDLLSQMSACGVDTPFGDGAEWALDALPADPHLLLDGDPLYQDLEKPATPLLDCFGRDLSELARKCQLDPVVGRQTEILALASILMQKRKRNAILVGDPGVGKTCIVEGLTQWLASSSGPPEALRQKRVVEVSMASLLAGSKYRGEFEERIQALIREASAAADTIVFIDEIHTVLGAGGTGASDAANILKPALARGEIHCIGATTVREYRQTIEKDGALERRFQVVWVSEPTPEETQAILQGLRSQFERHHDLKIHDSALTAAVELTGRYVSDSRFPDKAIDVIDRACAEARLDSGSLLSQKGVPLSGPRSISRNDIARVVAHQCRLPLEQISEDERSRLLRLESALRKQVMGQDEAIAAVADTIRTARAGLKAPQKPVGAFLFVGPTGTGKTQLAQALAEFLFDSPLKLIRVDMSEYMEPSSMSRLIGAPPGYIGHEGEGQLTGAVRTHPYSVVLFDEIEKAHPQVLDLFLQILDEGRLTDSHGNQVSFRETIIIMTSNLGAGASSQGNLGFGLEGESSGEGDRQRDRETIFKTLRQSLRPELLNRIGQIVYFDPLSVDTLRQIVEKVIEQVQHRLQRQHLRLKLTETAYELLMEQGYNREFGAREIERTVERLLVRPLSRAILSGQFSPHSLICADARENELRFESIPLRRRKRVKTALKGE</sequence>
<protein>
    <submittedName>
        <fullName evidence="10">ATP-dependent Clp protease ATP-binding subunit</fullName>
    </submittedName>
</protein>
<gene>
    <name evidence="10" type="ORF">NEA10_13495</name>
</gene>
<evidence type="ECO:0000256" key="1">
    <source>
        <dbReference type="ARBA" id="ARBA00008675"/>
    </source>
</evidence>
<dbReference type="SMART" id="SM01086">
    <property type="entry name" value="ClpB_D2-small"/>
    <property type="match status" value="1"/>
</dbReference>
<dbReference type="InterPro" id="IPR003959">
    <property type="entry name" value="ATPase_AAA_core"/>
</dbReference>
<keyword evidence="2" id="KW-0677">Repeat</keyword>
<dbReference type="GO" id="GO:0005524">
    <property type="term" value="F:ATP binding"/>
    <property type="evidence" value="ECO:0007669"/>
    <property type="project" value="UniProtKB-KW"/>
</dbReference>
<dbReference type="Gene3D" id="1.10.8.60">
    <property type="match status" value="2"/>
</dbReference>
<dbReference type="PANTHER" id="PTHR11638:SF18">
    <property type="entry name" value="HEAT SHOCK PROTEIN 104"/>
    <property type="match status" value="1"/>
</dbReference>
<name>A0ABY5AM76_9CYAN</name>
<evidence type="ECO:0000259" key="8">
    <source>
        <dbReference type="SMART" id="SM00382"/>
    </source>
</evidence>
<dbReference type="CDD" id="cd00009">
    <property type="entry name" value="AAA"/>
    <property type="match status" value="1"/>
</dbReference>
<dbReference type="PRINTS" id="PR00300">
    <property type="entry name" value="CLPPROTEASEA"/>
</dbReference>
<dbReference type="InterPro" id="IPR036628">
    <property type="entry name" value="Clp_N_dom_sf"/>
</dbReference>
<evidence type="ECO:0000259" key="9">
    <source>
        <dbReference type="SMART" id="SM01086"/>
    </source>
</evidence>
<dbReference type="Pfam" id="PF10431">
    <property type="entry name" value="ClpB_D2-small"/>
    <property type="match status" value="1"/>
</dbReference>
<keyword evidence="10" id="KW-0645">Protease</keyword>
<evidence type="ECO:0000256" key="6">
    <source>
        <dbReference type="ARBA" id="ARBA00023186"/>
    </source>
</evidence>
<dbReference type="InterPro" id="IPR018368">
    <property type="entry name" value="ClpA/B_CS1"/>
</dbReference>
<dbReference type="InterPro" id="IPR019489">
    <property type="entry name" value="Clp_ATPase_C"/>
</dbReference>
<dbReference type="InterPro" id="IPR041546">
    <property type="entry name" value="ClpA/ClpB_AAA_lid"/>
</dbReference>
<proteinExistence type="inferred from homology"/>
<dbReference type="Gene3D" id="1.10.1780.10">
    <property type="entry name" value="Clp, N-terminal domain"/>
    <property type="match status" value="1"/>
</dbReference>
<evidence type="ECO:0000256" key="5">
    <source>
        <dbReference type="ARBA" id="ARBA00023016"/>
    </source>
</evidence>